<dbReference type="AlphaFoldDB" id="A0A182RQI3"/>
<dbReference type="Pfam" id="PF06477">
    <property type="entry name" value="DUF1091"/>
    <property type="match status" value="2"/>
</dbReference>
<name>A0A182RQI3_ANOFN</name>
<dbReference type="PANTHER" id="PTHR20898:SF0">
    <property type="entry name" value="DAEDALUS ON 3-RELATED"/>
    <property type="match status" value="1"/>
</dbReference>
<dbReference type="PANTHER" id="PTHR20898">
    <property type="entry name" value="DAEDALUS ON 3-RELATED-RELATED"/>
    <property type="match status" value="1"/>
</dbReference>
<dbReference type="InterPro" id="IPR010512">
    <property type="entry name" value="DUF1091"/>
</dbReference>
<feature type="signal peptide" evidence="1">
    <location>
        <begin position="1"/>
        <end position="23"/>
    </location>
</feature>
<reference evidence="2" key="1">
    <citation type="submission" date="2020-05" db="UniProtKB">
        <authorList>
            <consortium name="EnsemblMetazoa"/>
        </authorList>
    </citation>
    <scope>IDENTIFICATION</scope>
    <source>
        <strain evidence="2">FUMOZ</strain>
    </source>
</reference>
<dbReference type="EnsemblMetazoa" id="AFUN008525-RA">
    <property type="protein sequence ID" value="AFUN008525-PA"/>
    <property type="gene ID" value="AFUN008525"/>
</dbReference>
<protein>
    <submittedName>
        <fullName evidence="2">Uncharacterized protein</fullName>
    </submittedName>
</protein>
<accession>A0A182RQI3</accession>
<keyword evidence="1" id="KW-0732">Signal</keyword>
<evidence type="ECO:0000313" key="2">
    <source>
        <dbReference type="EnsemblMetazoa" id="AFUN008525-PA"/>
    </source>
</evidence>
<organism evidence="2">
    <name type="scientific">Anopheles funestus</name>
    <name type="common">African malaria mosquito</name>
    <dbReference type="NCBI Taxonomy" id="62324"/>
    <lineage>
        <taxon>Eukaryota</taxon>
        <taxon>Metazoa</taxon>
        <taxon>Ecdysozoa</taxon>
        <taxon>Arthropoda</taxon>
        <taxon>Hexapoda</taxon>
        <taxon>Insecta</taxon>
        <taxon>Pterygota</taxon>
        <taxon>Neoptera</taxon>
        <taxon>Endopterygota</taxon>
        <taxon>Diptera</taxon>
        <taxon>Nematocera</taxon>
        <taxon>Culicoidea</taxon>
        <taxon>Culicidae</taxon>
        <taxon>Anophelinae</taxon>
        <taxon>Anopheles</taxon>
    </lineage>
</organism>
<feature type="chain" id="PRO_5030024282" evidence="1">
    <location>
        <begin position="24"/>
        <end position="515"/>
    </location>
</feature>
<evidence type="ECO:0000256" key="1">
    <source>
        <dbReference type="SAM" id="SignalP"/>
    </source>
</evidence>
<proteinExistence type="predicted"/>
<dbReference type="VEuPathDB" id="VectorBase:AFUN008525"/>
<dbReference type="VEuPathDB" id="VectorBase:AFUN2_013181"/>
<sequence length="515" mass="60721">MLKCTEVLLIITIFLIKWQYSHGEVVANEGDLKNKTRPFTIRVTRLVCINMPYEETVVKECRAILRRNQRSLICVTIDVPKVYNYIMLQFRLYYKFTTFKPLLIDGQYEVCSYMRGFNSNPLDNYMYEVLKDLLPNTVYPCPHGNKTYAERSEFKDEYAPKSVPAAMLRCTEVLLIITIFLIKWQYSHGEVVANEGDLKNKSRPFTIRVTRLICKDAPYEETEVKECRVILRRNQRSLLCVTLYVPKVYNYVMLQFRLHYKFTTYKPLLIDGQGEVCSYLNGPSTNPLENFIFAIVKQMLPHIDYSCRIGETMLRCTEVLLIITICAIKFHFSQGQIFVTYEKQKNETRPFTLHVTRVRCIEMPYKELVVHECRAMLRRHQKTLICVSIFTPKVYNYILLQFRLHYKFTTYQPFLIDGEVEVCSYLQRPKIDPLFNYMHGMLKDLLPSIVHPCPHGNKTYTERTVLKEEYAPKSIPAGDYRMDIRFANRSNVTLIWIQTFFSARRKGVLGSMLEW</sequence>